<accession>A0A1Y4MPF4</accession>
<dbReference type="RefSeq" id="WP_087299687.1">
    <property type="nucleotide sequence ID" value="NZ_NFKP01000003.1"/>
</dbReference>
<dbReference type="AlphaFoldDB" id="A0A1Y4MPF4"/>
<protein>
    <submittedName>
        <fullName evidence="1">Uncharacterized protein</fullName>
    </submittedName>
</protein>
<name>A0A1Y4MPF4_9FIRM</name>
<reference evidence="2" key="1">
    <citation type="submission" date="2017-04" db="EMBL/GenBank/DDBJ databases">
        <title>Function of individual gut microbiota members based on whole genome sequencing of pure cultures obtained from chicken caecum.</title>
        <authorList>
            <person name="Medvecky M."/>
            <person name="Cejkova D."/>
            <person name="Polansky O."/>
            <person name="Karasova D."/>
            <person name="Kubasova T."/>
            <person name="Cizek A."/>
            <person name="Rychlik I."/>
        </authorList>
    </citation>
    <scope>NUCLEOTIDE SEQUENCE [LARGE SCALE GENOMIC DNA]</scope>
    <source>
        <strain evidence="2">An175</strain>
    </source>
</reference>
<dbReference type="Proteomes" id="UP000196386">
    <property type="component" value="Unassembled WGS sequence"/>
</dbReference>
<proteinExistence type="predicted"/>
<evidence type="ECO:0000313" key="1">
    <source>
        <dbReference type="EMBL" id="OUP70587.1"/>
    </source>
</evidence>
<sequence length="339" mass="38191">MNKLYLDSDILISEFKNDGSNECISYLVEQLMHFDVSGGGKTIKITDQKHNDVFIASPGTTFYVIKIVDRDIEILVNEDIDFVQNLTKMVPIVAECPYERVFRYNADNGSLRNQTMLRAMYVVSNGNKDKKMVLDSGIEIEHTEDGCMVKYGEDTICAHPGQYLVYIYGMDTWSVVSRRLLERITSLKFMPFEAHLTSNNQKLFNTCGVCVKDKDDPRIIKFNIYRGAVLTTVEDVFEKYFVERGNGKTKLKRAGYTVTPIGSIKDAAVLAEKLGGTAERQGDGIKIITDKFELVMPHRRAIILTPDEDPEIAVPISSINAVSLVYDRYNDGSGFSVVE</sequence>
<dbReference type="EMBL" id="NFKP01000003">
    <property type="protein sequence ID" value="OUP70587.1"/>
    <property type="molecule type" value="Genomic_DNA"/>
</dbReference>
<comment type="caution">
    <text evidence="1">The sequence shown here is derived from an EMBL/GenBank/DDBJ whole genome shotgun (WGS) entry which is preliminary data.</text>
</comment>
<gene>
    <name evidence="1" type="ORF">B5F11_03875</name>
</gene>
<evidence type="ECO:0000313" key="2">
    <source>
        <dbReference type="Proteomes" id="UP000196386"/>
    </source>
</evidence>
<organism evidence="1 2">
    <name type="scientific">Anaerotruncus colihominis</name>
    <dbReference type="NCBI Taxonomy" id="169435"/>
    <lineage>
        <taxon>Bacteria</taxon>
        <taxon>Bacillati</taxon>
        <taxon>Bacillota</taxon>
        <taxon>Clostridia</taxon>
        <taxon>Eubacteriales</taxon>
        <taxon>Oscillospiraceae</taxon>
        <taxon>Anaerotruncus</taxon>
    </lineage>
</organism>